<dbReference type="RefSeq" id="WP_046103884.1">
    <property type="nucleotide sequence ID" value="NZ_JZEY01000054.1"/>
</dbReference>
<evidence type="ECO:0000313" key="1">
    <source>
        <dbReference type="EMBL" id="KKB09194.1"/>
    </source>
</evidence>
<organism evidence="1 2">
    <name type="scientific">Devosia chinhatensis</name>
    <dbReference type="NCBI Taxonomy" id="429727"/>
    <lineage>
        <taxon>Bacteria</taxon>
        <taxon>Pseudomonadati</taxon>
        <taxon>Pseudomonadota</taxon>
        <taxon>Alphaproteobacteria</taxon>
        <taxon>Hyphomicrobiales</taxon>
        <taxon>Devosiaceae</taxon>
        <taxon>Devosia</taxon>
    </lineage>
</organism>
<protein>
    <submittedName>
        <fullName evidence="1">Uncharacterized protein</fullName>
    </submittedName>
</protein>
<evidence type="ECO:0000313" key="2">
    <source>
        <dbReference type="Proteomes" id="UP000033649"/>
    </source>
</evidence>
<proteinExistence type="predicted"/>
<keyword evidence="2" id="KW-1185">Reference proteome</keyword>
<dbReference type="STRING" id="429727.VE26_04160"/>
<gene>
    <name evidence="1" type="ORF">VE26_04160</name>
</gene>
<dbReference type="Proteomes" id="UP000033649">
    <property type="component" value="Unassembled WGS sequence"/>
</dbReference>
<dbReference type="PATRIC" id="fig|429727.3.peg.865"/>
<comment type="caution">
    <text evidence="1">The sequence shown here is derived from an EMBL/GenBank/DDBJ whole genome shotgun (WGS) entry which is preliminary data.</text>
</comment>
<name>A0A0F5FJX7_9HYPH</name>
<dbReference type="EMBL" id="JZEY01000054">
    <property type="protein sequence ID" value="KKB09194.1"/>
    <property type="molecule type" value="Genomic_DNA"/>
</dbReference>
<reference evidence="1 2" key="1">
    <citation type="submission" date="2015-03" db="EMBL/GenBank/DDBJ databases">
        <authorList>
            <person name="Hassan Y."/>
            <person name="Lepp D."/>
            <person name="Li X.-Z."/>
            <person name="Zhou T."/>
        </authorList>
    </citation>
    <scope>NUCLEOTIDE SEQUENCE [LARGE SCALE GENOMIC DNA]</scope>
    <source>
        <strain evidence="1 2">IPL18</strain>
    </source>
</reference>
<accession>A0A0F5FJX7</accession>
<dbReference type="AlphaFoldDB" id="A0A0F5FJX7"/>
<sequence>MTKLTAFLIERDGEPDLQFTGEVVGCGFAHDHQAGGVTRSTMVRLFRTEADNWIAEIVVREEFAGMRNTVRSAASVSDTAEGLVGFFGNGRAAKALYASVGSILPRPCLFIE</sequence>